<keyword evidence="4" id="KW-1185">Reference proteome</keyword>
<evidence type="ECO:0000259" key="1">
    <source>
        <dbReference type="Pfam" id="PF13401"/>
    </source>
</evidence>
<proteinExistence type="predicted"/>
<dbReference type="GO" id="GO:0016887">
    <property type="term" value="F:ATP hydrolysis activity"/>
    <property type="evidence" value="ECO:0007669"/>
    <property type="project" value="InterPro"/>
</dbReference>
<sequence length="331" mass="36768">MINKVEELRALRVRESSRIVSTPLTKHLRVRIEEFWEHAQDCLAGGGSRRRTLAIIGESGTGKSTALKHVLDSFDEFKPYRNEHNETIIPMLSIEVEYTNTPKDLAIRILRMLGADGSYRSNETVLYDELKNQLRASGTILLHLDEAQHLKKGGSSHAVMGLKDRFKSFLVIENWPLHLILSGVEDLSDLFTGDQQMPNRSNVMRFDTLSAPADNKRVQEILADIAANCGLKVDKALTTEDFLGRLVKATGGGIGTLIEMARAACFKALSKGHAAVTAKDFEFVYGRTSGSLPSENIITAKAWVDLDRSNALIDLVPKQVEPKRSRKKASK</sequence>
<organism evidence="3 4">
    <name type="scientific">Allorhizobium taibaishanense</name>
    <dbReference type="NCBI Taxonomy" id="887144"/>
    <lineage>
        <taxon>Bacteria</taxon>
        <taxon>Pseudomonadati</taxon>
        <taxon>Pseudomonadota</taxon>
        <taxon>Alphaproteobacteria</taxon>
        <taxon>Hyphomicrobiales</taxon>
        <taxon>Rhizobiaceae</taxon>
        <taxon>Rhizobium/Agrobacterium group</taxon>
        <taxon>Allorhizobium</taxon>
    </lineage>
</organism>
<evidence type="ECO:0000313" key="4">
    <source>
        <dbReference type="Proteomes" id="UP000185598"/>
    </source>
</evidence>
<dbReference type="InterPro" id="IPR027417">
    <property type="entry name" value="P-loop_NTPase"/>
</dbReference>
<protein>
    <submittedName>
        <fullName evidence="3">Transposase</fullName>
    </submittedName>
    <submittedName>
        <fullName evidence="2">Type II secretory pathway predicted ATPase ExeA</fullName>
    </submittedName>
</protein>
<evidence type="ECO:0000313" key="3">
    <source>
        <dbReference type="EMBL" id="OLP52373.1"/>
    </source>
</evidence>
<dbReference type="Proteomes" id="UP000185598">
    <property type="component" value="Unassembled WGS sequence"/>
</dbReference>
<feature type="domain" description="ORC1/DEAH AAA+ ATPase" evidence="1">
    <location>
        <begin position="49"/>
        <end position="191"/>
    </location>
</feature>
<evidence type="ECO:0000313" key="5">
    <source>
        <dbReference type="Proteomes" id="UP000544107"/>
    </source>
</evidence>
<dbReference type="EMBL" id="MKIN01000014">
    <property type="protein sequence ID" value="OLP52373.1"/>
    <property type="molecule type" value="Genomic_DNA"/>
</dbReference>
<dbReference type="Pfam" id="PF13401">
    <property type="entry name" value="AAA_22"/>
    <property type="match status" value="1"/>
</dbReference>
<dbReference type="STRING" id="887144.BJF91_02260"/>
<name>A0A1Q9ABY5_9HYPH</name>
<reference evidence="2 5" key="2">
    <citation type="submission" date="2020-08" db="EMBL/GenBank/DDBJ databases">
        <title>Genomic Encyclopedia of Type Strains, Phase IV (KMG-IV): sequencing the most valuable type-strain genomes for metagenomic binning, comparative biology and taxonomic classification.</title>
        <authorList>
            <person name="Goeker M."/>
        </authorList>
    </citation>
    <scope>NUCLEOTIDE SEQUENCE [LARGE SCALE GENOMIC DNA]</scope>
    <source>
        <strain evidence="2 5">DSM 100021</strain>
    </source>
</reference>
<accession>A0A1Q9ABY5</accession>
<dbReference type="Gene3D" id="3.40.50.300">
    <property type="entry name" value="P-loop containing nucleotide triphosphate hydrolases"/>
    <property type="match status" value="1"/>
</dbReference>
<comment type="caution">
    <text evidence="3">The sequence shown here is derived from an EMBL/GenBank/DDBJ whole genome shotgun (WGS) entry which is preliminary data.</text>
</comment>
<reference evidence="3 4" key="1">
    <citation type="submission" date="2016-09" db="EMBL/GenBank/DDBJ databases">
        <title>Rhizobium oryziradicis sp. nov., isolated from the root of rice.</title>
        <authorList>
            <person name="Zhao J."/>
            <person name="Zhang X."/>
        </authorList>
    </citation>
    <scope>NUCLEOTIDE SEQUENCE [LARGE SCALE GENOMIC DNA]</scope>
    <source>
        <strain evidence="3 4">14971</strain>
    </source>
</reference>
<dbReference type="RefSeq" id="WP_075612514.1">
    <property type="nucleotide sequence ID" value="NZ_JACIED010000007.1"/>
</dbReference>
<dbReference type="AlphaFoldDB" id="A0A1Q9ABY5"/>
<dbReference type="InterPro" id="IPR049945">
    <property type="entry name" value="AAA_22"/>
</dbReference>
<gene>
    <name evidence="3" type="ORF">BJF91_02260</name>
    <name evidence="2" type="ORF">GGQ71_004557</name>
</gene>
<dbReference type="EMBL" id="JACIED010000007">
    <property type="protein sequence ID" value="MBB4010259.1"/>
    <property type="molecule type" value="Genomic_DNA"/>
</dbReference>
<evidence type="ECO:0000313" key="2">
    <source>
        <dbReference type="EMBL" id="MBB4010259.1"/>
    </source>
</evidence>
<dbReference type="OrthoDB" id="5288220at2"/>
<dbReference type="Proteomes" id="UP000544107">
    <property type="component" value="Unassembled WGS sequence"/>
</dbReference>
<dbReference type="SUPFAM" id="SSF52540">
    <property type="entry name" value="P-loop containing nucleoside triphosphate hydrolases"/>
    <property type="match status" value="1"/>
</dbReference>